<reference evidence="15 16" key="1">
    <citation type="submission" date="2023-07" db="EMBL/GenBank/DDBJ databases">
        <title>Sorghum-associated microbial communities from plants grown in Nebraska, USA.</title>
        <authorList>
            <person name="Schachtman D."/>
        </authorList>
    </citation>
    <scope>NUCLEOTIDE SEQUENCE [LARGE SCALE GENOMIC DNA]</scope>
    <source>
        <strain evidence="15 16">4256</strain>
    </source>
</reference>
<keyword evidence="3 11" id="KW-1134">Transmembrane beta strand</keyword>
<dbReference type="PROSITE" id="PS52016">
    <property type="entry name" value="TONB_DEPENDENT_REC_3"/>
    <property type="match status" value="1"/>
</dbReference>
<keyword evidence="16" id="KW-1185">Reference proteome</keyword>
<dbReference type="Pfam" id="PF07715">
    <property type="entry name" value="Plug"/>
    <property type="match status" value="1"/>
</dbReference>
<evidence type="ECO:0000256" key="4">
    <source>
        <dbReference type="ARBA" id="ARBA00022496"/>
    </source>
</evidence>
<dbReference type="PANTHER" id="PTHR32552:SF81">
    <property type="entry name" value="TONB-DEPENDENT OUTER MEMBRANE RECEPTOR"/>
    <property type="match status" value="1"/>
</dbReference>
<gene>
    <name evidence="15" type="ORF">J2W40_004077</name>
</gene>
<evidence type="ECO:0000256" key="10">
    <source>
        <dbReference type="ARBA" id="ARBA00023237"/>
    </source>
</evidence>
<keyword evidence="7" id="KW-0406">Ion transport</keyword>
<accession>A0ABU1X6X3</accession>
<evidence type="ECO:0000313" key="15">
    <source>
        <dbReference type="EMBL" id="MDR7157229.1"/>
    </source>
</evidence>
<evidence type="ECO:0000256" key="1">
    <source>
        <dbReference type="ARBA" id="ARBA00004571"/>
    </source>
</evidence>
<comment type="caution">
    <text evidence="15">The sequence shown here is derived from an EMBL/GenBank/DDBJ whole genome shotgun (WGS) entry which is preliminary data.</text>
</comment>
<dbReference type="RefSeq" id="WP_310227742.1">
    <property type="nucleotide sequence ID" value="NZ_JAVDWV010000034.1"/>
</dbReference>
<dbReference type="PANTHER" id="PTHR32552">
    <property type="entry name" value="FERRICHROME IRON RECEPTOR-RELATED"/>
    <property type="match status" value="1"/>
</dbReference>
<protein>
    <submittedName>
        <fullName evidence="15">Iron complex outermembrane receptor protein</fullName>
    </submittedName>
</protein>
<evidence type="ECO:0000256" key="11">
    <source>
        <dbReference type="PROSITE-ProRule" id="PRU01360"/>
    </source>
</evidence>
<evidence type="ECO:0000256" key="9">
    <source>
        <dbReference type="ARBA" id="ARBA00023136"/>
    </source>
</evidence>
<keyword evidence="15" id="KW-0675">Receptor</keyword>
<keyword evidence="10 11" id="KW-0998">Cell outer membrane</keyword>
<dbReference type="EMBL" id="JAVDWV010000034">
    <property type="protein sequence ID" value="MDR7157229.1"/>
    <property type="molecule type" value="Genomic_DNA"/>
</dbReference>
<keyword evidence="6" id="KW-0408">Iron</keyword>
<dbReference type="InterPro" id="IPR012910">
    <property type="entry name" value="Plug_dom"/>
</dbReference>
<name>A0ABU1X6X3_SPHXE</name>
<sequence>MAMGVTAAQAQQQAADSASLGPMPGDIIVTAQKRSENVQDVPIAITAVSGSSLGTLQMRSGTELARQTPNLSVSVLGNEDQPKFSVRGISQSAFDLNASSPTGIFYDEVFVRASFLGGAQLYDMDRVEVLRGPQGTLFGKETVGGAVSYVTRAPEFATSGYLSGEYGNYNYVALQGAANTQIIDDKLAVRFSFNTNQSDGFVKNLRPGGRDKSNLDKTAFRVAMKYKDDAGFEATLRYSYTRSSPEAVGTNVTGYLPGNTNAFGFDPRIDPVTGRRLGAREGYYDRDGQIRVRGDGISLTMKKDLGSVALTSISSYLKGYFLNEVDGDGSAANLLALDFRAKTKEYSQDLRLTTQFDGPFNVIAGLYYFRDTLDNLFNVSQFDGAFNARQTYFQTRTSYAGYIDGTYEFSPELSAYAGFRMTHDKTTMADFQSIVNIPGLGIPLTTQVYKETQPSGRVGLRYKFSRDVMAYAQFARGYRSGGFNGGAVVFPGDLNIAKPEFLDAYEAGLKTRLFDRRLTLNLSAFHYIFKDQQFINSVSIINQALVNAGRSRINGLEAEITAAITPKIRLSAGMGLLDATYTTLTLTGVDLAGNRLIEAPKFTMNLAADYTVPLSSAVELTLHGDMVHKSKQFFTAYNDKVFPFSLGVTPAFQEYNARAGLAFEEGRYNLGLWGKNLSNNSTLAGVGIETNTMLRFGTVPYPRRYGIDFQVKF</sequence>
<dbReference type="InterPro" id="IPR036942">
    <property type="entry name" value="Beta-barrel_TonB_sf"/>
</dbReference>
<comment type="similarity">
    <text evidence="11 12">Belongs to the TonB-dependent receptor family.</text>
</comment>
<dbReference type="Gene3D" id="2.40.170.20">
    <property type="entry name" value="TonB-dependent receptor, beta-barrel domain"/>
    <property type="match status" value="1"/>
</dbReference>
<organism evidence="15 16">
    <name type="scientific">Sphingobium xenophagum</name>
    <dbReference type="NCBI Taxonomy" id="121428"/>
    <lineage>
        <taxon>Bacteria</taxon>
        <taxon>Pseudomonadati</taxon>
        <taxon>Pseudomonadota</taxon>
        <taxon>Alphaproteobacteria</taxon>
        <taxon>Sphingomonadales</taxon>
        <taxon>Sphingomonadaceae</taxon>
        <taxon>Sphingobium</taxon>
    </lineage>
</organism>
<evidence type="ECO:0000259" key="14">
    <source>
        <dbReference type="Pfam" id="PF07715"/>
    </source>
</evidence>
<evidence type="ECO:0000256" key="6">
    <source>
        <dbReference type="ARBA" id="ARBA00023004"/>
    </source>
</evidence>
<evidence type="ECO:0000256" key="5">
    <source>
        <dbReference type="ARBA" id="ARBA00022692"/>
    </source>
</evidence>
<proteinExistence type="inferred from homology"/>
<dbReference type="Proteomes" id="UP001267638">
    <property type="component" value="Unassembled WGS sequence"/>
</dbReference>
<comment type="subcellular location">
    <subcellularLocation>
        <location evidence="1 11">Cell outer membrane</location>
        <topology evidence="1 11">Multi-pass membrane protein</topology>
    </subcellularLocation>
</comment>
<dbReference type="Pfam" id="PF00593">
    <property type="entry name" value="TonB_dep_Rec_b-barrel"/>
    <property type="match status" value="1"/>
</dbReference>
<evidence type="ECO:0000313" key="16">
    <source>
        <dbReference type="Proteomes" id="UP001267638"/>
    </source>
</evidence>
<keyword evidence="2 11" id="KW-0813">Transport</keyword>
<keyword evidence="8 12" id="KW-0798">TonB box</keyword>
<evidence type="ECO:0000256" key="3">
    <source>
        <dbReference type="ARBA" id="ARBA00022452"/>
    </source>
</evidence>
<dbReference type="InterPro" id="IPR000531">
    <property type="entry name" value="Beta-barrel_TonB"/>
</dbReference>
<feature type="domain" description="TonB-dependent receptor-like beta-barrel" evidence="13">
    <location>
        <begin position="252"/>
        <end position="677"/>
    </location>
</feature>
<keyword evidence="5 11" id="KW-0812">Transmembrane</keyword>
<dbReference type="InterPro" id="IPR039426">
    <property type="entry name" value="TonB-dep_rcpt-like"/>
</dbReference>
<evidence type="ECO:0000256" key="7">
    <source>
        <dbReference type="ARBA" id="ARBA00023065"/>
    </source>
</evidence>
<evidence type="ECO:0000259" key="13">
    <source>
        <dbReference type="Pfam" id="PF00593"/>
    </source>
</evidence>
<evidence type="ECO:0000256" key="2">
    <source>
        <dbReference type="ARBA" id="ARBA00022448"/>
    </source>
</evidence>
<keyword evidence="9 11" id="KW-0472">Membrane</keyword>
<feature type="domain" description="TonB-dependent receptor plug" evidence="14">
    <location>
        <begin position="38"/>
        <end position="146"/>
    </location>
</feature>
<evidence type="ECO:0000256" key="8">
    <source>
        <dbReference type="ARBA" id="ARBA00023077"/>
    </source>
</evidence>
<keyword evidence="4" id="KW-0410">Iron transport</keyword>
<dbReference type="SUPFAM" id="SSF56935">
    <property type="entry name" value="Porins"/>
    <property type="match status" value="1"/>
</dbReference>
<evidence type="ECO:0000256" key="12">
    <source>
        <dbReference type="RuleBase" id="RU003357"/>
    </source>
</evidence>